<dbReference type="EMBL" id="LFZO01000743">
    <property type="protein sequence ID" value="KXS98443.1"/>
    <property type="molecule type" value="Genomic_DNA"/>
</dbReference>
<evidence type="ECO:0000313" key="2">
    <source>
        <dbReference type="Proteomes" id="UP000073492"/>
    </source>
</evidence>
<protein>
    <submittedName>
        <fullName evidence="1">Uncharacterized protein</fullName>
    </submittedName>
</protein>
<proteinExistence type="predicted"/>
<accession>A0A139H7J5</accession>
<reference evidence="1 2" key="1">
    <citation type="submission" date="2015-07" db="EMBL/GenBank/DDBJ databases">
        <title>Comparative genomics of the Sigatoka disease complex on banana suggests a link between parallel evolutionary changes in Pseudocercospora fijiensis and Pseudocercospora eumusae and increased virulence on the banana host.</title>
        <authorList>
            <person name="Chang T.-C."/>
            <person name="Salvucci A."/>
            <person name="Crous P.W."/>
            <person name="Stergiopoulos I."/>
        </authorList>
    </citation>
    <scope>NUCLEOTIDE SEQUENCE [LARGE SCALE GENOMIC DNA]</scope>
    <source>
        <strain evidence="1 2">CBS 116634</strain>
    </source>
</reference>
<evidence type="ECO:0000313" key="1">
    <source>
        <dbReference type="EMBL" id="KXS98443.1"/>
    </source>
</evidence>
<comment type="caution">
    <text evidence="1">The sequence shown here is derived from an EMBL/GenBank/DDBJ whole genome shotgun (WGS) entry which is preliminary data.</text>
</comment>
<keyword evidence="2" id="KW-1185">Reference proteome</keyword>
<organism evidence="1 2">
    <name type="scientific">Pseudocercospora musae</name>
    <dbReference type="NCBI Taxonomy" id="113226"/>
    <lineage>
        <taxon>Eukaryota</taxon>
        <taxon>Fungi</taxon>
        <taxon>Dikarya</taxon>
        <taxon>Ascomycota</taxon>
        <taxon>Pezizomycotina</taxon>
        <taxon>Dothideomycetes</taxon>
        <taxon>Dothideomycetidae</taxon>
        <taxon>Mycosphaerellales</taxon>
        <taxon>Mycosphaerellaceae</taxon>
        <taxon>Pseudocercospora</taxon>
    </lineage>
</organism>
<dbReference type="Proteomes" id="UP000073492">
    <property type="component" value="Unassembled WGS sequence"/>
</dbReference>
<name>A0A139H7J5_9PEZI</name>
<sequence>MNWEADYYVPAGYTEDATFAEYIACHCSDKAEAHINKLEDDVAFDPVALAKELRRKFPKPDRRDQRR</sequence>
<dbReference type="AlphaFoldDB" id="A0A139H7J5"/>
<gene>
    <name evidence="1" type="ORF">AC579_7467</name>
</gene>